<gene>
    <name evidence="5" type="ORF">ACFFIZ_09470</name>
</gene>
<keyword evidence="6" id="KW-1185">Reference proteome</keyword>
<dbReference type="InterPro" id="IPR050306">
    <property type="entry name" value="PfkB_Carbo_kinase"/>
</dbReference>
<organism evidence="5 6">
    <name type="scientific">Paracoccus rhizosphaerae</name>
    <dbReference type="NCBI Taxonomy" id="1133347"/>
    <lineage>
        <taxon>Bacteria</taxon>
        <taxon>Pseudomonadati</taxon>
        <taxon>Pseudomonadota</taxon>
        <taxon>Alphaproteobacteria</taxon>
        <taxon>Rhodobacterales</taxon>
        <taxon>Paracoccaceae</taxon>
        <taxon>Paracoccus</taxon>
    </lineage>
</organism>
<dbReference type="SUPFAM" id="SSF53613">
    <property type="entry name" value="Ribokinase-like"/>
    <property type="match status" value="1"/>
</dbReference>
<evidence type="ECO:0000313" key="6">
    <source>
        <dbReference type="Proteomes" id="UP001589795"/>
    </source>
</evidence>
<evidence type="ECO:0000313" key="5">
    <source>
        <dbReference type="EMBL" id="MFC0200540.1"/>
    </source>
</evidence>
<evidence type="ECO:0000256" key="3">
    <source>
        <dbReference type="ARBA" id="ARBA00022777"/>
    </source>
</evidence>
<feature type="domain" description="Carbohydrate kinase PfkB" evidence="4">
    <location>
        <begin position="20"/>
        <end position="262"/>
    </location>
</feature>
<dbReference type="Pfam" id="PF00294">
    <property type="entry name" value="PfkB"/>
    <property type="match status" value="1"/>
</dbReference>
<dbReference type="Proteomes" id="UP001589795">
    <property type="component" value="Unassembled WGS sequence"/>
</dbReference>
<accession>A0ABV6CL19</accession>
<dbReference type="GO" id="GO:0016301">
    <property type="term" value="F:kinase activity"/>
    <property type="evidence" value="ECO:0007669"/>
    <property type="project" value="UniProtKB-KW"/>
</dbReference>
<dbReference type="PANTHER" id="PTHR43085:SF41">
    <property type="entry name" value="FRUCTOSELYSINE 6-KINASE"/>
    <property type="match status" value="1"/>
</dbReference>
<dbReference type="InterPro" id="IPR029056">
    <property type="entry name" value="Ribokinase-like"/>
</dbReference>
<keyword evidence="2" id="KW-0808">Transferase</keyword>
<sequence length="292" mass="30911">MQMKPSVVAFGDNVVDCYMDQEMMYPGGNSLNLATFVQRFGGRGSYIGAVGDDPAGLHIRDALMGEGVDVTGLRVLPAGSTAFCLIGNRDGDREFLGADLGVSIIEPQLRDLDQIARADAVHTGRSSHVDAFLPAFAVRARLSFDFAVIRNRDRIARIAALCYLASFSAGDLGDDEAKDLLEFALASGARHVLVTRGKEGAWLGLGDQRHHQPAVPTQAIDTLGAGDTFIARTLFGLLMGEAPRDVLSVAAFAAAETCRHHGGFGHPAALAVDCSKARPLDEIYGPGETATA</sequence>
<keyword evidence="3 5" id="KW-0418">Kinase</keyword>
<dbReference type="InterPro" id="IPR011611">
    <property type="entry name" value="PfkB_dom"/>
</dbReference>
<proteinExistence type="inferred from homology"/>
<evidence type="ECO:0000256" key="2">
    <source>
        <dbReference type="ARBA" id="ARBA00022679"/>
    </source>
</evidence>
<evidence type="ECO:0000259" key="4">
    <source>
        <dbReference type="Pfam" id="PF00294"/>
    </source>
</evidence>
<name>A0ABV6CL19_9RHOB</name>
<dbReference type="PANTHER" id="PTHR43085">
    <property type="entry name" value="HEXOKINASE FAMILY MEMBER"/>
    <property type="match status" value="1"/>
</dbReference>
<evidence type="ECO:0000256" key="1">
    <source>
        <dbReference type="ARBA" id="ARBA00010688"/>
    </source>
</evidence>
<dbReference type="Gene3D" id="3.40.1190.20">
    <property type="match status" value="1"/>
</dbReference>
<comment type="caution">
    <text evidence="5">The sequence shown here is derived from an EMBL/GenBank/DDBJ whole genome shotgun (WGS) entry which is preliminary data.</text>
</comment>
<protein>
    <submittedName>
        <fullName evidence="5">PfkB family carbohydrate kinase</fullName>
    </submittedName>
</protein>
<reference evidence="5 6" key="1">
    <citation type="submission" date="2024-09" db="EMBL/GenBank/DDBJ databases">
        <authorList>
            <person name="Sun Q."/>
            <person name="Mori K."/>
        </authorList>
    </citation>
    <scope>NUCLEOTIDE SEQUENCE [LARGE SCALE GENOMIC DNA]</scope>
    <source>
        <strain evidence="5 6">CCM 7904</strain>
    </source>
</reference>
<dbReference type="RefSeq" id="WP_265506714.1">
    <property type="nucleotide sequence ID" value="NZ_JAOTBE010000016.1"/>
</dbReference>
<dbReference type="EMBL" id="JBHLWQ010000085">
    <property type="protein sequence ID" value="MFC0200540.1"/>
    <property type="molecule type" value="Genomic_DNA"/>
</dbReference>
<comment type="similarity">
    <text evidence="1">Belongs to the carbohydrate kinase PfkB family.</text>
</comment>